<name>A0A3Q7H562_SOLLC</name>
<keyword evidence="2" id="KW-1185">Reference proteome</keyword>
<protein>
    <submittedName>
        <fullName evidence="1">Uncharacterized protein</fullName>
    </submittedName>
</protein>
<reference evidence="1" key="2">
    <citation type="submission" date="2019-01" db="UniProtKB">
        <authorList>
            <consortium name="EnsemblPlants"/>
        </authorList>
    </citation>
    <scope>IDENTIFICATION</scope>
    <source>
        <strain evidence="1">cv. Heinz 1706</strain>
    </source>
</reference>
<dbReference type="InParanoid" id="A0A3Q7H562"/>
<dbReference type="PaxDb" id="4081-Solyc05g006270.1.1"/>
<dbReference type="Proteomes" id="UP000004994">
    <property type="component" value="Chromosome 5"/>
</dbReference>
<proteinExistence type="predicted"/>
<evidence type="ECO:0000313" key="2">
    <source>
        <dbReference type="Proteomes" id="UP000004994"/>
    </source>
</evidence>
<sequence>MLTGLDNLATRTKTRLDMLPLMKLHSLNAHKYMLAMSLQKLLATKTVECYIAYK</sequence>
<dbReference type="EnsemblPlants" id="Solyc05g006270.2.1">
    <property type="protein sequence ID" value="Solyc05g006270.2.1.1"/>
    <property type="gene ID" value="Solyc05g006270.2"/>
</dbReference>
<reference evidence="1" key="1">
    <citation type="journal article" date="2012" name="Nature">
        <title>The tomato genome sequence provides insights into fleshy fruit evolution.</title>
        <authorList>
            <consortium name="Tomato Genome Consortium"/>
        </authorList>
    </citation>
    <scope>NUCLEOTIDE SEQUENCE [LARGE SCALE GENOMIC DNA]</scope>
    <source>
        <strain evidence="1">cv. Heinz 1706</strain>
    </source>
</reference>
<organism evidence="1">
    <name type="scientific">Solanum lycopersicum</name>
    <name type="common">Tomato</name>
    <name type="synonym">Lycopersicon esculentum</name>
    <dbReference type="NCBI Taxonomy" id="4081"/>
    <lineage>
        <taxon>Eukaryota</taxon>
        <taxon>Viridiplantae</taxon>
        <taxon>Streptophyta</taxon>
        <taxon>Embryophyta</taxon>
        <taxon>Tracheophyta</taxon>
        <taxon>Spermatophyta</taxon>
        <taxon>Magnoliopsida</taxon>
        <taxon>eudicotyledons</taxon>
        <taxon>Gunneridae</taxon>
        <taxon>Pentapetalae</taxon>
        <taxon>asterids</taxon>
        <taxon>lamiids</taxon>
        <taxon>Solanales</taxon>
        <taxon>Solanaceae</taxon>
        <taxon>Solanoideae</taxon>
        <taxon>Solaneae</taxon>
        <taxon>Solanum</taxon>
        <taxon>Solanum subgen. Lycopersicon</taxon>
    </lineage>
</organism>
<dbReference type="AlphaFoldDB" id="A0A3Q7H562"/>
<accession>A0A3Q7H562</accession>
<evidence type="ECO:0000313" key="1">
    <source>
        <dbReference type="EnsemblPlants" id="Solyc05g006270.2.1.1"/>
    </source>
</evidence>
<dbReference type="Gramene" id="Solyc05g006270.2.1">
    <property type="protein sequence ID" value="Solyc05g006270.2.1.1"/>
    <property type="gene ID" value="Solyc05g006270.2"/>
</dbReference>